<name>A0A225DUZ7_9BACT</name>
<protein>
    <submittedName>
        <fullName evidence="2">Uncharacterized protein</fullName>
    </submittedName>
</protein>
<dbReference type="OrthoDB" id="236666at2"/>
<keyword evidence="1" id="KW-1133">Transmembrane helix</keyword>
<sequence length="511" mass="56111">MSVRVSVGTSFGDAALIVLGFAAGVFAAIAVPVTVLVGPLPAALPGVPALLALVGFLLRYRYIARNRRWVTPTDDGFVLEDRRGTFEFTDNMVSDLAAWTKVRYHNGSPKARVRTGAFVLNVGELAGDFRFQYEFSLKADDPLGEMIERVFHKVFDRAKAEIAAGNPVAGEGWEFDRDGLHVTTVGREESFPLAAVTAVDVVDKKVVVWVARRAEPSVRVPAGSRNALVLHKLLNDDLTANPRPSADEESAGGLGRVIFERDKSIDTVTLVVGAVLAMVVPLIAIGLLLLGLNDPQGIPAKLVIIGLAFVIAPPIMWVAAWFARVNVFRCHSLGVFHHTPRGEKWLKFQDIGTFTYKGTRNYTNGAYTGTTINMTFEPHDDVDAVRIHYSTNFKNADEELDNLRDFISRVIAGHMLNRLKKRKSVIWTSKMRFTDEGIEATKSGWLKSGGVHLIPYGEIGDYRIDDGVFYLGVRGEKKWAVSEPVSQPNFFPGFVLMLMILNSPKGDAADA</sequence>
<evidence type="ECO:0000313" key="2">
    <source>
        <dbReference type="EMBL" id="OWK42348.1"/>
    </source>
</evidence>
<dbReference type="RefSeq" id="WP_088255520.1">
    <property type="nucleotide sequence ID" value="NZ_NIDE01000005.1"/>
</dbReference>
<feature type="transmembrane region" description="Helical" evidence="1">
    <location>
        <begin position="268"/>
        <end position="290"/>
    </location>
</feature>
<keyword evidence="1" id="KW-0812">Transmembrane</keyword>
<feature type="transmembrane region" description="Helical" evidence="1">
    <location>
        <begin position="12"/>
        <end position="36"/>
    </location>
</feature>
<proteinExistence type="predicted"/>
<accession>A0A225DUZ7</accession>
<organism evidence="2 3">
    <name type="scientific">Fimbriiglobus ruber</name>
    <dbReference type="NCBI Taxonomy" id="1908690"/>
    <lineage>
        <taxon>Bacteria</taxon>
        <taxon>Pseudomonadati</taxon>
        <taxon>Planctomycetota</taxon>
        <taxon>Planctomycetia</taxon>
        <taxon>Gemmatales</taxon>
        <taxon>Gemmataceae</taxon>
        <taxon>Fimbriiglobus</taxon>
    </lineage>
</organism>
<dbReference type="EMBL" id="NIDE01000005">
    <property type="protein sequence ID" value="OWK42348.1"/>
    <property type="molecule type" value="Genomic_DNA"/>
</dbReference>
<comment type="caution">
    <text evidence="2">The sequence shown here is derived from an EMBL/GenBank/DDBJ whole genome shotgun (WGS) entry which is preliminary data.</text>
</comment>
<keyword evidence="3" id="KW-1185">Reference proteome</keyword>
<dbReference type="AlphaFoldDB" id="A0A225DUZ7"/>
<evidence type="ECO:0000313" key="3">
    <source>
        <dbReference type="Proteomes" id="UP000214646"/>
    </source>
</evidence>
<gene>
    <name evidence="2" type="ORF">FRUB_04426</name>
</gene>
<evidence type="ECO:0000256" key="1">
    <source>
        <dbReference type="SAM" id="Phobius"/>
    </source>
</evidence>
<dbReference type="Proteomes" id="UP000214646">
    <property type="component" value="Unassembled WGS sequence"/>
</dbReference>
<feature type="transmembrane region" description="Helical" evidence="1">
    <location>
        <begin position="42"/>
        <end position="60"/>
    </location>
</feature>
<keyword evidence="1" id="KW-0472">Membrane</keyword>
<feature type="transmembrane region" description="Helical" evidence="1">
    <location>
        <begin position="302"/>
        <end position="323"/>
    </location>
</feature>
<reference evidence="3" key="1">
    <citation type="submission" date="2017-06" db="EMBL/GenBank/DDBJ databases">
        <title>Genome analysis of Fimbriiglobus ruber SP5, the first member of the order Planctomycetales with confirmed chitinolytic capability.</title>
        <authorList>
            <person name="Ravin N.V."/>
            <person name="Rakitin A.L."/>
            <person name="Ivanova A.A."/>
            <person name="Beletsky A.V."/>
            <person name="Kulichevskaya I.S."/>
            <person name="Mardanov A.V."/>
            <person name="Dedysh S.N."/>
        </authorList>
    </citation>
    <scope>NUCLEOTIDE SEQUENCE [LARGE SCALE GENOMIC DNA]</scope>
    <source>
        <strain evidence="3">SP5</strain>
    </source>
</reference>